<feature type="compositionally biased region" description="Polar residues" evidence="1">
    <location>
        <begin position="28"/>
        <end position="48"/>
    </location>
</feature>
<accession>A0A1A8JJ69</accession>
<organism evidence="2">
    <name type="scientific">Nothobranchius kuhntae</name>
    <name type="common">Beira killifish</name>
    <dbReference type="NCBI Taxonomy" id="321403"/>
    <lineage>
        <taxon>Eukaryota</taxon>
        <taxon>Metazoa</taxon>
        <taxon>Chordata</taxon>
        <taxon>Craniata</taxon>
        <taxon>Vertebrata</taxon>
        <taxon>Euteleostomi</taxon>
        <taxon>Actinopterygii</taxon>
        <taxon>Neopterygii</taxon>
        <taxon>Teleostei</taxon>
        <taxon>Neoteleostei</taxon>
        <taxon>Acanthomorphata</taxon>
        <taxon>Ovalentaria</taxon>
        <taxon>Atherinomorphae</taxon>
        <taxon>Cyprinodontiformes</taxon>
        <taxon>Nothobranchiidae</taxon>
        <taxon>Nothobranchius</taxon>
    </lineage>
</organism>
<feature type="region of interest" description="Disordered" evidence="1">
    <location>
        <begin position="1"/>
        <end position="78"/>
    </location>
</feature>
<reference evidence="2" key="2">
    <citation type="submission" date="2016-06" db="EMBL/GenBank/DDBJ databases">
        <title>The genome of a short-lived fish provides insights into sex chromosome evolution and the genetic control of aging.</title>
        <authorList>
            <person name="Reichwald K."/>
            <person name="Felder M."/>
            <person name="Petzold A."/>
            <person name="Koch P."/>
            <person name="Groth M."/>
            <person name="Platzer M."/>
        </authorList>
    </citation>
    <scope>NUCLEOTIDE SEQUENCE</scope>
    <source>
        <tissue evidence="2">Brain</tissue>
    </source>
</reference>
<name>A0A1A8JJ69_NOTKU</name>
<sequence>IRLRLLGKEVPPHPDLLKPPRMNVPPETRNQQTDRLNQTNKGSGNRLSQLMEGAPTRTLTTPRANGLAEKTQSGRLIT</sequence>
<gene>
    <name evidence="2" type="primary">CASP8AP2</name>
</gene>
<reference evidence="2" key="1">
    <citation type="submission" date="2016-05" db="EMBL/GenBank/DDBJ databases">
        <authorList>
            <person name="Lavstsen T."/>
            <person name="Jespersen J.S."/>
        </authorList>
    </citation>
    <scope>NUCLEOTIDE SEQUENCE</scope>
    <source>
        <tissue evidence="2">Brain</tissue>
    </source>
</reference>
<feature type="non-terminal residue" evidence="2">
    <location>
        <position position="1"/>
    </location>
</feature>
<evidence type="ECO:0000256" key="1">
    <source>
        <dbReference type="SAM" id="MobiDB-lite"/>
    </source>
</evidence>
<dbReference type="EMBL" id="HAEE01000135">
    <property type="protein sequence ID" value="SBR20151.1"/>
    <property type="molecule type" value="Transcribed_RNA"/>
</dbReference>
<feature type="non-terminal residue" evidence="2">
    <location>
        <position position="78"/>
    </location>
</feature>
<evidence type="ECO:0000313" key="2">
    <source>
        <dbReference type="EMBL" id="SBR20151.1"/>
    </source>
</evidence>
<proteinExistence type="predicted"/>
<protein>
    <submittedName>
        <fullName evidence="2">CASP8 associated protein 2</fullName>
    </submittedName>
</protein>
<feature type="compositionally biased region" description="Basic and acidic residues" evidence="1">
    <location>
        <begin position="1"/>
        <end position="18"/>
    </location>
</feature>
<dbReference type="AlphaFoldDB" id="A0A1A8JJ69"/>